<name>A0ACC5R7A8_9HYPH</name>
<organism evidence="1 2">
    <name type="scientific">Taklimakanibacter albus</name>
    <dbReference type="NCBI Taxonomy" id="2800327"/>
    <lineage>
        <taxon>Bacteria</taxon>
        <taxon>Pseudomonadati</taxon>
        <taxon>Pseudomonadota</taxon>
        <taxon>Alphaproteobacteria</taxon>
        <taxon>Hyphomicrobiales</taxon>
        <taxon>Aestuariivirgaceae</taxon>
        <taxon>Taklimakanibacter</taxon>
    </lineage>
</organism>
<gene>
    <name evidence="1" type="ORF">JHL16_19040</name>
</gene>
<dbReference type="Proteomes" id="UP000616151">
    <property type="component" value="Unassembled WGS sequence"/>
</dbReference>
<reference evidence="1" key="1">
    <citation type="submission" date="2021-01" db="EMBL/GenBank/DDBJ databases">
        <authorList>
            <person name="Sun Q."/>
        </authorList>
    </citation>
    <scope>NUCLEOTIDE SEQUENCE</scope>
    <source>
        <strain evidence="1">YIM B02566</strain>
    </source>
</reference>
<accession>A0ACC5R7A8</accession>
<dbReference type="EMBL" id="JAENHL010000007">
    <property type="protein sequence ID" value="MBK1868458.1"/>
    <property type="molecule type" value="Genomic_DNA"/>
</dbReference>
<sequence>MLKSHVLKAFAIAALFTTALAGPVDAASDKSAFRMIVGEPRYMDPNLAADFAIYVNAQLFQPLARTDKDGNLVLLQAKSIELAPDGRTWKIALNPDYKWSNGQPVTAADWVYSWKRILDPKTGSETASFLSDVENAMDYNKGTLTDAEKVGIKATGEYTFEVVTALPAPQFRAKLALPYLTPVPKAVVEEFGEKWVAPEHMLSNGPYKLVSRVNDQSIVMEANPHYGGAKPAIPRIEMTIASGDQCTAQLRAYEADEIDFTTCVPSQDIARIRGDADLGKQLDPFALAATEWVQFDMRQAPWSDKRVRHALALVIDRQAIVTAVSDGTNRIATTIVPESIPGSNTADALKGSIEGAKKLLAEAGFPDGKGFPQFTISTTSTRERPLIAQLLQQMWSDNLGIQANINVLEANAFRAWVQTRKTEKYDIMINGWWSDYADPANWFGDLVTADPRQNHFTNEAFAEIVKKADAETDPAKRAELYRQANKILEEEQPMTALQNPTDLWMVKPDVQGLAHEGVLNMYHIGEAAFK</sequence>
<evidence type="ECO:0000313" key="1">
    <source>
        <dbReference type="EMBL" id="MBK1868458.1"/>
    </source>
</evidence>
<evidence type="ECO:0000313" key="2">
    <source>
        <dbReference type="Proteomes" id="UP000616151"/>
    </source>
</evidence>
<comment type="caution">
    <text evidence="1">The sequence shown here is derived from an EMBL/GenBank/DDBJ whole genome shotgun (WGS) entry which is preliminary data.</text>
</comment>
<keyword evidence="2" id="KW-1185">Reference proteome</keyword>
<protein>
    <submittedName>
        <fullName evidence="1">Peptide ABC transporter substrate-binding protein</fullName>
    </submittedName>
</protein>
<proteinExistence type="predicted"/>